<feature type="domain" description="Response regulatory" evidence="16">
    <location>
        <begin position="661"/>
        <end position="780"/>
    </location>
</feature>
<dbReference type="SUPFAM" id="SSF55874">
    <property type="entry name" value="ATPase domain of HSP90 chaperone/DNA topoisomerase II/histidine kinase"/>
    <property type="match status" value="1"/>
</dbReference>
<dbReference type="Pfam" id="PF12860">
    <property type="entry name" value="PAS_7"/>
    <property type="match status" value="2"/>
</dbReference>
<dbReference type="FunFam" id="3.30.565.10:FF:000010">
    <property type="entry name" value="Sensor histidine kinase RcsC"/>
    <property type="match status" value="1"/>
</dbReference>
<dbReference type="InterPro" id="IPR011006">
    <property type="entry name" value="CheY-like_superfamily"/>
</dbReference>
<dbReference type="eggNOG" id="COG5002">
    <property type="taxonomic scope" value="Bacteria"/>
</dbReference>
<comment type="catalytic activity">
    <reaction evidence="1">
        <text>ATP + protein L-histidine = ADP + protein N-phospho-L-histidine.</text>
        <dbReference type="EC" id="2.7.13.3"/>
    </reaction>
</comment>
<dbReference type="PANTHER" id="PTHR45339">
    <property type="entry name" value="HYBRID SIGNAL TRANSDUCTION HISTIDINE KINASE J"/>
    <property type="match status" value="1"/>
</dbReference>
<dbReference type="EMBL" id="AQQY01000003">
    <property type="protein sequence ID" value="KCV82607.1"/>
    <property type="molecule type" value="Genomic_DNA"/>
</dbReference>
<keyword evidence="18" id="KW-1185">Reference proteome</keyword>
<comment type="subcellular location">
    <subcellularLocation>
        <location evidence="2">Membrane</location>
    </subcellularLocation>
</comment>
<evidence type="ECO:0000256" key="10">
    <source>
        <dbReference type="ARBA" id="ARBA00022989"/>
    </source>
</evidence>
<dbReference type="SMART" id="SM00387">
    <property type="entry name" value="HATPase_c"/>
    <property type="match status" value="1"/>
</dbReference>
<feature type="domain" description="Response regulatory" evidence="16">
    <location>
        <begin position="528"/>
        <end position="642"/>
    </location>
</feature>
<dbReference type="PRINTS" id="PR00344">
    <property type="entry name" value="BCTRLSENSOR"/>
</dbReference>
<evidence type="ECO:0000256" key="13">
    <source>
        <dbReference type="PROSITE-ProRule" id="PRU00169"/>
    </source>
</evidence>
<dbReference type="STRING" id="1461693.ATO10_06681"/>
<keyword evidence="4 13" id="KW-0597">Phosphoprotein</keyword>
<name>A0A058ZN46_9RHOB</name>
<evidence type="ECO:0000256" key="5">
    <source>
        <dbReference type="ARBA" id="ARBA00022679"/>
    </source>
</evidence>
<evidence type="ECO:0000256" key="6">
    <source>
        <dbReference type="ARBA" id="ARBA00022692"/>
    </source>
</evidence>
<keyword evidence="11" id="KW-0902">Two-component regulatory system</keyword>
<dbReference type="Pfam" id="PF02518">
    <property type="entry name" value="HATPase_c"/>
    <property type="match status" value="1"/>
</dbReference>
<dbReference type="CDD" id="cd16922">
    <property type="entry name" value="HATPase_EvgS-ArcB-TorS-like"/>
    <property type="match status" value="1"/>
</dbReference>
<evidence type="ECO:0000256" key="11">
    <source>
        <dbReference type="ARBA" id="ARBA00023012"/>
    </source>
</evidence>
<dbReference type="CDD" id="cd00082">
    <property type="entry name" value="HisKA"/>
    <property type="match status" value="1"/>
</dbReference>
<evidence type="ECO:0000256" key="8">
    <source>
        <dbReference type="ARBA" id="ARBA00022777"/>
    </source>
</evidence>
<keyword evidence="10" id="KW-1133">Transmembrane helix</keyword>
<keyword evidence="6" id="KW-0812">Transmembrane</keyword>
<dbReference type="EC" id="2.7.13.3" evidence="3"/>
<evidence type="ECO:0000313" key="18">
    <source>
        <dbReference type="Proteomes" id="UP000024836"/>
    </source>
</evidence>
<feature type="domain" description="Histidine kinase" evidence="15">
    <location>
        <begin position="289"/>
        <end position="511"/>
    </location>
</feature>
<dbReference type="RefSeq" id="WP_051597988.1">
    <property type="nucleotide sequence ID" value="NZ_AQQY01000003.1"/>
</dbReference>
<feature type="region of interest" description="Disordered" evidence="14">
    <location>
        <begin position="1"/>
        <end position="22"/>
    </location>
</feature>
<dbReference type="SUPFAM" id="SSF55785">
    <property type="entry name" value="PYP-like sensor domain (PAS domain)"/>
    <property type="match status" value="1"/>
</dbReference>
<dbReference type="InterPro" id="IPR005467">
    <property type="entry name" value="His_kinase_dom"/>
</dbReference>
<evidence type="ECO:0000256" key="2">
    <source>
        <dbReference type="ARBA" id="ARBA00004370"/>
    </source>
</evidence>
<feature type="modified residue" description="4-aspartylphosphate" evidence="13">
    <location>
        <position position="578"/>
    </location>
</feature>
<dbReference type="PANTHER" id="PTHR45339:SF1">
    <property type="entry name" value="HYBRID SIGNAL TRANSDUCTION HISTIDINE KINASE J"/>
    <property type="match status" value="1"/>
</dbReference>
<keyword evidence="5" id="KW-0808">Transferase</keyword>
<dbReference type="PROSITE" id="PS50109">
    <property type="entry name" value="HIS_KIN"/>
    <property type="match status" value="1"/>
</dbReference>
<dbReference type="InterPro" id="IPR035965">
    <property type="entry name" value="PAS-like_dom_sf"/>
</dbReference>
<dbReference type="InterPro" id="IPR004358">
    <property type="entry name" value="Sig_transdc_His_kin-like_C"/>
</dbReference>
<organism evidence="17 18">
    <name type="scientific">Actibacterium atlanticum</name>
    <dbReference type="NCBI Taxonomy" id="1461693"/>
    <lineage>
        <taxon>Bacteria</taxon>
        <taxon>Pseudomonadati</taxon>
        <taxon>Pseudomonadota</taxon>
        <taxon>Alphaproteobacteria</taxon>
        <taxon>Rhodobacterales</taxon>
        <taxon>Roseobacteraceae</taxon>
        <taxon>Actibacterium</taxon>
    </lineage>
</organism>
<dbReference type="InterPro" id="IPR003594">
    <property type="entry name" value="HATPase_dom"/>
</dbReference>
<reference evidence="17 18" key="1">
    <citation type="submission" date="2013-04" db="EMBL/GenBank/DDBJ databases">
        <title>Shimia sp. 22II-S11-Z10 Genome Sequencing.</title>
        <authorList>
            <person name="Lai Q."/>
            <person name="Li G."/>
            <person name="Shao Z."/>
        </authorList>
    </citation>
    <scope>NUCLEOTIDE SEQUENCE [LARGE SCALE GENOMIC DNA]</scope>
    <source>
        <strain evidence="18">22II-S11-Z10</strain>
    </source>
</reference>
<gene>
    <name evidence="17" type="ORF">ATO10_06681</name>
</gene>
<evidence type="ECO:0000256" key="7">
    <source>
        <dbReference type="ARBA" id="ARBA00022741"/>
    </source>
</evidence>
<evidence type="ECO:0000259" key="16">
    <source>
        <dbReference type="PROSITE" id="PS50110"/>
    </source>
</evidence>
<keyword evidence="8 17" id="KW-0418">Kinase</keyword>
<proteinExistence type="predicted"/>
<evidence type="ECO:0000313" key="17">
    <source>
        <dbReference type="EMBL" id="KCV82607.1"/>
    </source>
</evidence>
<evidence type="ECO:0000256" key="9">
    <source>
        <dbReference type="ARBA" id="ARBA00022840"/>
    </source>
</evidence>
<sequence>MKIEKSVPNTPQNTGSALSQADHPVISERRLWHSLDTIRDGFAIFDSRDRLVVANKAYLSIFGGDPSVKPGVSYTEIVRLIANAGIMDREGRTAEDWVEQALYRRELDPIPDLVIRLFNGQYVKLIDRRTASGDIACLNINITENMRMWAGVEAIPDGFVLYDSDDRMVFCNDRYREIYTESAEVMQVGNTFEQILRAGLEKGQYKAAIGREEEWLANRMAEHDRADATIEQQLNDGRWLRILEKRTPDGGLVGLRVDITEQKKQQEALDKARVAAEAANRAKSAFLANMSHELRTPMNGVVGMAELLCETELTDEQRLYAETIRSSGEALLSLVNDVLDFSKIEAEKLKLHNETFDLERTIHEIVTLLHATAQDKTLDLFIDYDMFLPTRLIGDRGRIRQVLTNLIGNAVKFTEKGHVLVRVVGFEAGETGKQQIHITVEDTGIGIAPEMQGHIFGEFNQVDDLQNRKFEGTGLGLAICKQLIEMMGGEVWIESEVGKGSCFGIRLQLPLAVDEVELDMRLPKKPRRALVVDDHRVNRTILDRQLSQLGFEVVKRSTGQKVLQNMLRDGPFDLIVTDYRMPEMDGFQLAQQMRERGVKSPILMLSSSPTALRRAAQEPAVDLVLTKPTLRRTLFDAVGNLINGTLPTGAASLVEPERPMRILAAEDNKTNTLVLQKMLQGTELELQFATNGFEAIDAFQEKRPDLILMDISMPQMDGKEATRSIRAIEERNHLNAVPIVALTAHAVDGEDFEVLSAGMNNYLTKPLRKDKLLEVIRDYHPEQCLPLERDETD</sequence>
<evidence type="ECO:0000256" key="14">
    <source>
        <dbReference type="SAM" id="MobiDB-lite"/>
    </source>
</evidence>
<dbReference type="SMART" id="SM00388">
    <property type="entry name" value="HisKA"/>
    <property type="match status" value="1"/>
</dbReference>
<dbReference type="OrthoDB" id="9801651at2"/>
<dbReference type="FunFam" id="1.10.287.130:FF:000004">
    <property type="entry name" value="Ethylene receptor 1"/>
    <property type="match status" value="1"/>
</dbReference>
<dbReference type="PROSITE" id="PS50110">
    <property type="entry name" value="RESPONSE_REGULATORY"/>
    <property type="match status" value="2"/>
</dbReference>
<dbReference type="SUPFAM" id="SSF47384">
    <property type="entry name" value="Homodimeric domain of signal transducing histidine kinase"/>
    <property type="match status" value="1"/>
</dbReference>
<dbReference type="Gene3D" id="3.30.565.10">
    <property type="entry name" value="Histidine kinase-like ATPase, C-terminal domain"/>
    <property type="match status" value="1"/>
</dbReference>
<dbReference type="InterPro" id="IPR001789">
    <property type="entry name" value="Sig_transdc_resp-reg_receiver"/>
</dbReference>
<dbReference type="SUPFAM" id="SSF52172">
    <property type="entry name" value="CheY-like"/>
    <property type="match status" value="2"/>
</dbReference>
<dbReference type="InterPro" id="IPR003661">
    <property type="entry name" value="HisK_dim/P_dom"/>
</dbReference>
<keyword evidence="7" id="KW-0547">Nucleotide-binding</keyword>
<dbReference type="GO" id="GO:0000155">
    <property type="term" value="F:phosphorelay sensor kinase activity"/>
    <property type="evidence" value="ECO:0007669"/>
    <property type="project" value="InterPro"/>
</dbReference>
<dbReference type="Pfam" id="PF00512">
    <property type="entry name" value="HisKA"/>
    <property type="match status" value="1"/>
</dbReference>
<dbReference type="Pfam" id="PF00072">
    <property type="entry name" value="Response_reg"/>
    <property type="match status" value="2"/>
</dbReference>
<keyword evidence="12" id="KW-0472">Membrane</keyword>
<comment type="caution">
    <text evidence="17">The sequence shown here is derived from an EMBL/GenBank/DDBJ whole genome shotgun (WGS) entry which is preliminary data.</text>
</comment>
<evidence type="ECO:0000256" key="4">
    <source>
        <dbReference type="ARBA" id="ARBA00022553"/>
    </source>
</evidence>
<accession>A0A058ZN46</accession>
<dbReference type="Proteomes" id="UP000024836">
    <property type="component" value="Unassembled WGS sequence"/>
</dbReference>
<feature type="modified residue" description="4-aspartylphosphate" evidence="13">
    <location>
        <position position="710"/>
    </location>
</feature>
<dbReference type="PATRIC" id="fig|1461693.3.peg.1356"/>
<feature type="compositionally biased region" description="Polar residues" evidence="14">
    <location>
        <begin position="7"/>
        <end position="19"/>
    </location>
</feature>
<dbReference type="CDD" id="cd17546">
    <property type="entry name" value="REC_hyHK_CKI1_RcsC-like"/>
    <property type="match status" value="2"/>
</dbReference>
<protein>
    <recommendedName>
        <fullName evidence="3">histidine kinase</fullName>
        <ecNumber evidence="3">2.7.13.3</ecNumber>
    </recommendedName>
</protein>
<dbReference type="InterPro" id="IPR036890">
    <property type="entry name" value="HATPase_C_sf"/>
</dbReference>
<evidence type="ECO:0000256" key="1">
    <source>
        <dbReference type="ARBA" id="ARBA00000085"/>
    </source>
</evidence>
<dbReference type="Gene3D" id="3.40.50.2300">
    <property type="match status" value="2"/>
</dbReference>
<evidence type="ECO:0000256" key="12">
    <source>
        <dbReference type="ARBA" id="ARBA00023136"/>
    </source>
</evidence>
<dbReference type="InterPro" id="IPR036097">
    <property type="entry name" value="HisK_dim/P_sf"/>
</dbReference>
<evidence type="ECO:0000256" key="3">
    <source>
        <dbReference type="ARBA" id="ARBA00012438"/>
    </source>
</evidence>
<dbReference type="GO" id="GO:0005524">
    <property type="term" value="F:ATP binding"/>
    <property type="evidence" value="ECO:0007669"/>
    <property type="project" value="UniProtKB-KW"/>
</dbReference>
<dbReference type="Gene3D" id="1.10.287.130">
    <property type="match status" value="1"/>
</dbReference>
<evidence type="ECO:0000259" key="15">
    <source>
        <dbReference type="PROSITE" id="PS50109"/>
    </source>
</evidence>
<dbReference type="AlphaFoldDB" id="A0A058ZN46"/>
<dbReference type="Gene3D" id="3.30.450.20">
    <property type="entry name" value="PAS domain"/>
    <property type="match status" value="1"/>
</dbReference>
<dbReference type="GO" id="GO:0016020">
    <property type="term" value="C:membrane"/>
    <property type="evidence" value="ECO:0007669"/>
    <property type="project" value="UniProtKB-SubCell"/>
</dbReference>
<keyword evidence="9" id="KW-0067">ATP-binding</keyword>
<dbReference type="SMART" id="SM00448">
    <property type="entry name" value="REC"/>
    <property type="match status" value="2"/>
</dbReference>